<gene>
    <name evidence="2" type="ORF">SOASR030_07310</name>
</gene>
<evidence type="ECO:0000313" key="3">
    <source>
        <dbReference type="Proteomes" id="UP001058124"/>
    </source>
</evidence>
<organism evidence="2 3">
    <name type="scientific">Leminorella grimontii</name>
    <dbReference type="NCBI Taxonomy" id="82981"/>
    <lineage>
        <taxon>Bacteria</taxon>
        <taxon>Pseudomonadati</taxon>
        <taxon>Pseudomonadota</taxon>
        <taxon>Gammaproteobacteria</taxon>
        <taxon>Enterobacterales</taxon>
        <taxon>Budviciaceae</taxon>
        <taxon>Leminorella</taxon>
    </lineage>
</organism>
<sequence>MNVGLQRILDHVAVDNDVKGIHKVVNAGANQNEGDCQGLSNIGPKKQAKNNIQQAKEHYRHGDEKYQRRERIDADDLPGLSKKSGILRKRNKQRHAKNKRQVAALNFQDFSHYRAPEIAIIQTCIVEQLNLNQLLSQNSDGVRWQPFKFIAIYGP</sequence>
<feature type="region of interest" description="Disordered" evidence="1">
    <location>
        <begin position="54"/>
        <end position="83"/>
    </location>
</feature>
<accession>A0AAV5N0E4</accession>
<dbReference type="EMBL" id="BRLH01000001">
    <property type="protein sequence ID" value="GKX54619.1"/>
    <property type="molecule type" value="Genomic_DNA"/>
</dbReference>
<evidence type="ECO:0000313" key="2">
    <source>
        <dbReference type="EMBL" id="GKX54619.1"/>
    </source>
</evidence>
<dbReference type="AlphaFoldDB" id="A0AAV5N0E4"/>
<reference evidence="2" key="1">
    <citation type="submission" date="2022-06" db="EMBL/GenBank/DDBJ databases">
        <title>Draft genome sequences of Leminorella grimontii str. JCM5902.</title>
        <authorList>
            <person name="Wakabayashi Y."/>
            <person name="Kojima K."/>
        </authorList>
    </citation>
    <scope>NUCLEOTIDE SEQUENCE</scope>
    <source>
        <strain evidence="2">JCM 5902</strain>
    </source>
</reference>
<protein>
    <submittedName>
        <fullName evidence="2">Uncharacterized protein</fullName>
    </submittedName>
</protein>
<dbReference type="Proteomes" id="UP001058124">
    <property type="component" value="Unassembled WGS sequence"/>
</dbReference>
<feature type="compositionally biased region" description="Basic and acidic residues" evidence="1">
    <location>
        <begin position="55"/>
        <end position="74"/>
    </location>
</feature>
<proteinExistence type="predicted"/>
<name>A0AAV5N0E4_9GAMM</name>
<keyword evidence="3" id="KW-1185">Reference proteome</keyword>
<comment type="caution">
    <text evidence="2">The sequence shown here is derived from an EMBL/GenBank/DDBJ whole genome shotgun (WGS) entry which is preliminary data.</text>
</comment>
<evidence type="ECO:0000256" key="1">
    <source>
        <dbReference type="SAM" id="MobiDB-lite"/>
    </source>
</evidence>